<protein>
    <submittedName>
        <fullName evidence="2">Uncharacterized protein</fullName>
    </submittedName>
</protein>
<keyword evidence="1" id="KW-0812">Transmembrane</keyword>
<name>A0A1H3ZHB7_9SPHI</name>
<keyword evidence="1" id="KW-1133">Transmembrane helix</keyword>
<dbReference type="Proteomes" id="UP000198850">
    <property type="component" value="Unassembled WGS sequence"/>
</dbReference>
<gene>
    <name evidence="2" type="ORF">SAMN05443550_102357</name>
</gene>
<feature type="transmembrane region" description="Helical" evidence="1">
    <location>
        <begin position="26"/>
        <end position="43"/>
    </location>
</feature>
<keyword evidence="3" id="KW-1185">Reference proteome</keyword>
<evidence type="ECO:0000313" key="2">
    <source>
        <dbReference type="EMBL" id="SEA22938.1"/>
    </source>
</evidence>
<evidence type="ECO:0000256" key="1">
    <source>
        <dbReference type="SAM" id="Phobius"/>
    </source>
</evidence>
<keyword evidence="1" id="KW-0472">Membrane</keyword>
<dbReference type="EMBL" id="FNRA01000002">
    <property type="protein sequence ID" value="SEA22938.1"/>
    <property type="molecule type" value="Genomic_DNA"/>
</dbReference>
<dbReference type="STRING" id="425514.SAMN05443550_102357"/>
<evidence type="ECO:0000313" key="3">
    <source>
        <dbReference type="Proteomes" id="UP000198850"/>
    </source>
</evidence>
<proteinExistence type="predicted"/>
<sequence length="53" mass="6409">MAAGWPPFLLPEILKNIKYYFETKNIVYTFNYTLSSFIIIIKINQRILWKLKI</sequence>
<dbReference type="AlphaFoldDB" id="A0A1H3ZHB7"/>
<reference evidence="2 3" key="1">
    <citation type="submission" date="2016-10" db="EMBL/GenBank/DDBJ databases">
        <authorList>
            <person name="de Groot N.N."/>
        </authorList>
    </citation>
    <scope>NUCLEOTIDE SEQUENCE [LARGE SCALE GENOMIC DNA]</scope>
    <source>
        <strain evidence="2 3">DSM 19033</strain>
    </source>
</reference>
<organism evidence="2 3">
    <name type="scientific">Pedobacter hartonius</name>
    <dbReference type="NCBI Taxonomy" id="425514"/>
    <lineage>
        <taxon>Bacteria</taxon>
        <taxon>Pseudomonadati</taxon>
        <taxon>Bacteroidota</taxon>
        <taxon>Sphingobacteriia</taxon>
        <taxon>Sphingobacteriales</taxon>
        <taxon>Sphingobacteriaceae</taxon>
        <taxon>Pedobacter</taxon>
    </lineage>
</organism>
<accession>A0A1H3ZHB7</accession>